<dbReference type="EMBL" id="SFCI01003001">
    <property type="protein sequence ID" value="TFY73319.1"/>
    <property type="molecule type" value="Genomic_DNA"/>
</dbReference>
<organism evidence="1 2">
    <name type="scientific">Hericium alpestre</name>
    <dbReference type="NCBI Taxonomy" id="135208"/>
    <lineage>
        <taxon>Eukaryota</taxon>
        <taxon>Fungi</taxon>
        <taxon>Dikarya</taxon>
        <taxon>Basidiomycota</taxon>
        <taxon>Agaricomycotina</taxon>
        <taxon>Agaricomycetes</taxon>
        <taxon>Russulales</taxon>
        <taxon>Hericiaceae</taxon>
        <taxon>Hericium</taxon>
    </lineage>
</organism>
<sequence>MINLLPGFSYFYLEPHVLSLFPRLAHLQITMMSEIYNLFRREYTEDVDELTTFWENIMVKNVLPAVNASSTLTSLVLHNKSSACIFPAVAFDALTFSHLTLLSLGRIVFYKTTGTEEFIIRHKSTLTELELYQCMVGTVEEGVSPRF</sequence>
<protein>
    <submittedName>
        <fullName evidence="1">Uncharacterized protein</fullName>
    </submittedName>
</protein>
<keyword evidence="2" id="KW-1185">Reference proteome</keyword>
<accession>A0A4Y9ZIP2</accession>
<dbReference type="OrthoDB" id="2858653at2759"/>
<evidence type="ECO:0000313" key="1">
    <source>
        <dbReference type="EMBL" id="TFY73319.1"/>
    </source>
</evidence>
<comment type="caution">
    <text evidence="1">The sequence shown here is derived from an EMBL/GenBank/DDBJ whole genome shotgun (WGS) entry which is preliminary data.</text>
</comment>
<evidence type="ECO:0000313" key="2">
    <source>
        <dbReference type="Proteomes" id="UP000298061"/>
    </source>
</evidence>
<proteinExistence type="predicted"/>
<name>A0A4Y9ZIP2_9AGAM</name>
<reference evidence="1 2" key="1">
    <citation type="submission" date="2019-02" db="EMBL/GenBank/DDBJ databases">
        <title>Genome sequencing of the rare red list fungi Hericium alpestre (H. flagellum).</title>
        <authorList>
            <person name="Buettner E."/>
            <person name="Kellner H."/>
        </authorList>
    </citation>
    <scope>NUCLEOTIDE SEQUENCE [LARGE SCALE GENOMIC DNA]</scope>
    <source>
        <strain evidence="1 2">DSM 108284</strain>
    </source>
</reference>
<dbReference type="Proteomes" id="UP000298061">
    <property type="component" value="Unassembled WGS sequence"/>
</dbReference>
<dbReference type="AlphaFoldDB" id="A0A4Y9ZIP2"/>
<gene>
    <name evidence="1" type="ORF">EWM64_g10693</name>
</gene>